<accession>A0ABS2PAG2</accession>
<comment type="caution">
    <text evidence="1">The sequence shown here is derived from an EMBL/GenBank/DDBJ whole genome shotgun (WGS) entry which is preliminary data.</text>
</comment>
<evidence type="ECO:0000313" key="2">
    <source>
        <dbReference type="Proteomes" id="UP000741863"/>
    </source>
</evidence>
<sequence>MKAITEVMTAPQSMPVLNTSILSSPFERIIEIIVTNKNMVMCFIGDLERDDLKGSCSLYLRVVEVV</sequence>
<dbReference type="Proteomes" id="UP000741863">
    <property type="component" value="Unassembled WGS sequence"/>
</dbReference>
<dbReference type="EMBL" id="JAFBEC010000003">
    <property type="protein sequence ID" value="MBM7632370.1"/>
    <property type="molecule type" value="Genomic_DNA"/>
</dbReference>
<proteinExistence type="predicted"/>
<protein>
    <submittedName>
        <fullName evidence="1">Uncharacterized protein</fullName>
    </submittedName>
</protein>
<reference evidence="1 2" key="1">
    <citation type="submission" date="2021-01" db="EMBL/GenBank/DDBJ databases">
        <title>Genomic Encyclopedia of Type Strains, Phase IV (KMG-IV): sequencing the most valuable type-strain genomes for metagenomic binning, comparative biology and taxonomic classification.</title>
        <authorList>
            <person name="Goeker M."/>
        </authorList>
    </citation>
    <scope>NUCLEOTIDE SEQUENCE [LARGE SCALE GENOMIC DNA]</scope>
    <source>
        <strain evidence="1 2">DSM 25540</strain>
    </source>
</reference>
<keyword evidence="2" id="KW-1185">Reference proteome</keyword>
<name>A0ABS2PAG2_9BACL</name>
<organism evidence="1 2">
    <name type="scientific">Geomicrobium sediminis</name>
    <dbReference type="NCBI Taxonomy" id="1347788"/>
    <lineage>
        <taxon>Bacteria</taxon>
        <taxon>Bacillati</taxon>
        <taxon>Bacillota</taxon>
        <taxon>Bacilli</taxon>
        <taxon>Bacillales</taxon>
        <taxon>Geomicrobium</taxon>
    </lineage>
</organism>
<evidence type="ECO:0000313" key="1">
    <source>
        <dbReference type="EMBL" id="MBM7632370.1"/>
    </source>
</evidence>
<gene>
    <name evidence="1" type="ORF">JOD17_001463</name>
</gene>